<feature type="domain" description="Response regulatory" evidence="9">
    <location>
        <begin position="35"/>
        <end position="151"/>
    </location>
</feature>
<feature type="modified residue" description="4-aspartylphosphate" evidence="7">
    <location>
        <position position="84"/>
    </location>
</feature>
<evidence type="ECO:0000259" key="9">
    <source>
        <dbReference type="PROSITE" id="PS50110"/>
    </source>
</evidence>
<accession>A0A0U3PI04</accession>
<dbReference type="Proteomes" id="UP000065151">
    <property type="component" value="Chromosome"/>
</dbReference>
<evidence type="ECO:0000259" key="8">
    <source>
        <dbReference type="PROSITE" id="PS50109"/>
    </source>
</evidence>
<dbReference type="RefSeq" id="WP_058931116.1">
    <property type="nucleotide sequence ID" value="NZ_CP013747.1"/>
</dbReference>
<dbReference type="SMART" id="SM00388">
    <property type="entry name" value="HisKA"/>
    <property type="match status" value="1"/>
</dbReference>
<dbReference type="PROSITE" id="PS50109">
    <property type="entry name" value="HIS_KIN"/>
    <property type="match status" value="1"/>
</dbReference>
<dbReference type="InterPro" id="IPR001789">
    <property type="entry name" value="Sig_transdc_resp-reg_receiver"/>
</dbReference>
<protein>
    <recommendedName>
        <fullName evidence="3">histidine kinase</fullName>
        <ecNumber evidence="3">2.7.13.3</ecNumber>
    </recommendedName>
</protein>
<proteinExistence type="predicted"/>
<evidence type="ECO:0000256" key="5">
    <source>
        <dbReference type="ARBA" id="ARBA00022777"/>
    </source>
</evidence>
<dbReference type="SMART" id="SM00448">
    <property type="entry name" value="REC"/>
    <property type="match status" value="1"/>
</dbReference>
<dbReference type="SMART" id="SM00387">
    <property type="entry name" value="HATPase_c"/>
    <property type="match status" value="1"/>
</dbReference>
<dbReference type="InterPro" id="IPR036097">
    <property type="entry name" value="HisK_dim/P_sf"/>
</dbReference>
<dbReference type="Gene3D" id="3.30.565.10">
    <property type="entry name" value="Histidine kinase-like ATPase, C-terminal domain"/>
    <property type="match status" value="1"/>
</dbReference>
<evidence type="ECO:0000256" key="6">
    <source>
        <dbReference type="ARBA" id="ARBA00023012"/>
    </source>
</evidence>
<evidence type="ECO:0000256" key="3">
    <source>
        <dbReference type="ARBA" id="ARBA00012438"/>
    </source>
</evidence>
<dbReference type="SUPFAM" id="SSF47384">
    <property type="entry name" value="Homodimeric domain of signal transducing histidine kinase"/>
    <property type="match status" value="1"/>
</dbReference>
<dbReference type="InterPro" id="IPR005467">
    <property type="entry name" value="His_kinase_dom"/>
</dbReference>
<dbReference type="Gene3D" id="1.10.287.130">
    <property type="match status" value="1"/>
</dbReference>
<evidence type="ECO:0000256" key="7">
    <source>
        <dbReference type="PROSITE-ProRule" id="PRU00169"/>
    </source>
</evidence>
<dbReference type="PRINTS" id="PR00344">
    <property type="entry name" value="BCTRLSENSOR"/>
</dbReference>
<name>A0A0U3PI04_9MICC</name>
<dbReference type="InterPro" id="IPR011006">
    <property type="entry name" value="CheY-like_superfamily"/>
</dbReference>
<dbReference type="PANTHER" id="PTHR43547">
    <property type="entry name" value="TWO-COMPONENT HISTIDINE KINASE"/>
    <property type="match status" value="1"/>
</dbReference>
<keyword evidence="6" id="KW-0902">Two-component regulatory system</keyword>
<evidence type="ECO:0000256" key="1">
    <source>
        <dbReference type="ARBA" id="ARBA00000085"/>
    </source>
</evidence>
<keyword evidence="5" id="KW-0418">Kinase</keyword>
<dbReference type="Pfam" id="PF02518">
    <property type="entry name" value="HATPase_c"/>
    <property type="match status" value="1"/>
</dbReference>
<dbReference type="Pfam" id="PF00072">
    <property type="entry name" value="Response_reg"/>
    <property type="match status" value="1"/>
</dbReference>
<reference evidence="10 11" key="1">
    <citation type="submission" date="2015-12" db="EMBL/GenBank/DDBJ databases">
        <authorList>
            <person name="Shamseldin A."/>
            <person name="Moawad H."/>
            <person name="Abd El-Rahim W.M."/>
            <person name="Sadowsky M.J."/>
        </authorList>
    </citation>
    <scope>NUCLEOTIDE SEQUENCE [LARGE SCALE GENOMIC DNA]</scope>
    <source>
        <strain evidence="10 11">Ar51</strain>
    </source>
</reference>
<gene>
    <name evidence="10" type="ORF">AU252_13165</name>
</gene>
<dbReference type="SUPFAM" id="SSF55874">
    <property type="entry name" value="ATPase domain of HSP90 chaperone/DNA topoisomerase II/histidine kinase"/>
    <property type="match status" value="1"/>
</dbReference>
<dbReference type="Gene3D" id="3.40.50.2300">
    <property type="match status" value="1"/>
</dbReference>
<dbReference type="KEGG" id="psul:AU252_13165"/>
<dbReference type="InterPro" id="IPR004358">
    <property type="entry name" value="Sig_transdc_His_kin-like_C"/>
</dbReference>
<dbReference type="InterPro" id="IPR003594">
    <property type="entry name" value="HATPase_dom"/>
</dbReference>
<dbReference type="CDD" id="cd00075">
    <property type="entry name" value="HATPase"/>
    <property type="match status" value="1"/>
</dbReference>
<organism evidence="10">
    <name type="scientific">Pseudarthrobacter sulfonivorans</name>
    <dbReference type="NCBI Taxonomy" id="121292"/>
    <lineage>
        <taxon>Bacteria</taxon>
        <taxon>Bacillati</taxon>
        <taxon>Actinomycetota</taxon>
        <taxon>Actinomycetes</taxon>
        <taxon>Micrococcales</taxon>
        <taxon>Micrococcaceae</taxon>
        <taxon>Pseudarthrobacter</taxon>
    </lineage>
</organism>
<evidence type="ECO:0000313" key="11">
    <source>
        <dbReference type="Proteomes" id="UP000065151"/>
    </source>
</evidence>
<dbReference type="Pfam" id="PF00512">
    <property type="entry name" value="HisKA"/>
    <property type="match status" value="1"/>
</dbReference>
<dbReference type="EMBL" id="CP013747">
    <property type="protein sequence ID" value="ALV41992.1"/>
    <property type="molecule type" value="Genomic_DNA"/>
</dbReference>
<evidence type="ECO:0000313" key="10">
    <source>
        <dbReference type="EMBL" id="ALV41992.1"/>
    </source>
</evidence>
<dbReference type="GO" id="GO:0000155">
    <property type="term" value="F:phosphorelay sensor kinase activity"/>
    <property type="evidence" value="ECO:0007669"/>
    <property type="project" value="InterPro"/>
</dbReference>
<evidence type="ECO:0000256" key="4">
    <source>
        <dbReference type="ARBA" id="ARBA00022553"/>
    </source>
</evidence>
<evidence type="ECO:0000256" key="2">
    <source>
        <dbReference type="ARBA" id="ARBA00004236"/>
    </source>
</evidence>
<keyword evidence="4 7" id="KW-0597">Phosphoprotein</keyword>
<dbReference type="CDD" id="cd17574">
    <property type="entry name" value="REC_OmpR"/>
    <property type="match status" value="1"/>
</dbReference>
<dbReference type="GO" id="GO:0005886">
    <property type="term" value="C:plasma membrane"/>
    <property type="evidence" value="ECO:0007669"/>
    <property type="project" value="UniProtKB-SubCell"/>
</dbReference>
<comment type="catalytic activity">
    <reaction evidence="1">
        <text>ATP + protein L-histidine = ADP + protein N-phospho-L-histidine.</text>
        <dbReference type="EC" id="2.7.13.3"/>
    </reaction>
</comment>
<feature type="domain" description="Histidine kinase" evidence="8">
    <location>
        <begin position="180"/>
        <end position="391"/>
    </location>
</feature>
<dbReference type="InterPro" id="IPR036890">
    <property type="entry name" value="HATPase_C_sf"/>
</dbReference>
<dbReference type="SUPFAM" id="SSF52172">
    <property type="entry name" value="CheY-like"/>
    <property type="match status" value="1"/>
</dbReference>
<dbReference type="EC" id="2.7.13.3" evidence="3"/>
<dbReference type="PROSITE" id="PS50110">
    <property type="entry name" value="RESPONSE_REGULATORY"/>
    <property type="match status" value="1"/>
</dbReference>
<comment type="subcellular location">
    <subcellularLocation>
        <location evidence="2">Cell membrane</location>
    </subcellularLocation>
</comment>
<keyword evidence="5" id="KW-0808">Transferase</keyword>
<dbReference type="AlphaFoldDB" id="A0A0U3PI04"/>
<sequence length="391" mass="41018">MTVDSKWSAPGGLGRPDVDAAKISGLLGNSGAAMTVLVVDDDEGSLLVAKAAVEKSGHKCIVAADGDTAWQLYLERRPQVVVSDLMMPGLDGFDLCRAIRAAETSSYTYVVLLTSHGAQEDVLEGMRAGADDYVTKPLDPFVLHTRLLAARRVTALHGALADALDEAKGSNERLAEFTGRVSHDLRNPLASILGYVELGATDAESGQTGEATEYLEIVGSSARRMLSMVEELLAFASIGGSLSRSRLSLAALVKEVADDLSLGLREAGAVVQCEDFDFDADESQMRVALQNLIQNAVAYRRPDVPPVISVSGQEAGAGVVVRVEDNGKGIGAGDRRRVVEPLVRLRREGDPAGTGLGLATCARIATAHGGRLEISPSPIGGTTVSVYLGAP</sequence>
<dbReference type="CDD" id="cd00082">
    <property type="entry name" value="HisKA"/>
    <property type="match status" value="1"/>
</dbReference>
<dbReference type="STRING" id="121292.AU252_13165"/>
<dbReference type="InterPro" id="IPR003661">
    <property type="entry name" value="HisK_dim/P_dom"/>
</dbReference>
<dbReference type="PANTHER" id="PTHR43547:SF2">
    <property type="entry name" value="HYBRID SIGNAL TRANSDUCTION HISTIDINE KINASE C"/>
    <property type="match status" value="1"/>
</dbReference>